<dbReference type="AlphaFoldDB" id="A0A8I0K1F9"/>
<gene>
    <name evidence="2" type="ORF">IBG24_11035</name>
</gene>
<accession>A0A8I0K1F9</accession>
<name>A0A8I0K1F9_9ACTN</name>
<dbReference type="PRINTS" id="PR00111">
    <property type="entry name" value="ABHYDROLASE"/>
</dbReference>
<dbReference type="GO" id="GO:0016787">
    <property type="term" value="F:hydrolase activity"/>
    <property type="evidence" value="ECO:0007669"/>
    <property type="project" value="UniProtKB-KW"/>
</dbReference>
<protein>
    <submittedName>
        <fullName evidence="2">Alpha/beta hydrolase</fullName>
    </submittedName>
</protein>
<dbReference type="RefSeq" id="WP_187769611.1">
    <property type="nucleotide sequence ID" value="NZ_JACTVM010000003.1"/>
</dbReference>
<dbReference type="SUPFAM" id="SSF53474">
    <property type="entry name" value="alpha/beta-Hydrolases"/>
    <property type="match status" value="1"/>
</dbReference>
<dbReference type="Gene3D" id="3.40.50.1820">
    <property type="entry name" value="alpha/beta hydrolase"/>
    <property type="match status" value="1"/>
</dbReference>
<evidence type="ECO:0000313" key="2">
    <source>
        <dbReference type="EMBL" id="MBC9226853.1"/>
    </source>
</evidence>
<dbReference type="EMBL" id="JACTVM010000003">
    <property type="protein sequence ID" value="MBC9226853.1"/>
    <property type="molecule type" value="Genomic_DNA"/>
</dbReference>
<evidence type="ECO:0000259" key="1">
    <source>
        <dbReference type="Pfam" id="PF12697"/>
    </source>
</evidence>
<comment type="caution">
    <text evidence="2">The sequence shown here is derived from an EMBL/GenBank/DDBJ whole genome shotgun (WGS) entry which is preliminary data.</text>
</comment>
<dbReference type="Proteomes" id="UP000620591">
    <property type="component" value="Unassembled WGS sequence"/>
</dbReference>
<dbReference type="Pfam" id="PF12697">
    <property type="entry name" value="Abhydrolase_6"/>
    <property type="match status" value="1"/>
</dbReference>
<dbReference type="InterPro" id="IPR000073">
    <property type="entry name" value="AB_hydrolase_1"/>
</dbReference>
<feature type="domain" description="AB hydrolase-1" evidence="1">
    <location>
        <begin position="16"/>
        <end position="259"/>
    </location>
</feature>
<reference evidence="2" key="1">
    <citation type="submission" date="2020-09" db="EMBL/GenBank/DDBJ databases">
        <title>Novel species in genus Aeromicrobium.</title>
        <authorList>
            <person name="Zhang G."/>
        </authorList>
    </citation>
    <scope>NUCLEOTIDE SEQUENCE</scope>
    <source>
        <strain evidence="2">Zg-636</strain>
    </source>
</reference>
<sequence>MLSELAYTRRGQGEPLVLLHGIGHRRAAFEPIFDDLAESYDVIAADLPGLGDSPPLPKGTGYSAENVTAAIVENFQKWGIENPHVVGNSLGGLLAISLAQNGHARSATCLAPAGYFRPWSLLQAGVTLIPLKIGSYLPKPILRLVSKTTFGRFFIGWSLYHRPGRYAPERVYGDSLAMKKGSGFWPYFFRCIPLGFTSPESFRGSARVPLTIAWGDKDKILHRSQAKLAAKRMKRAEFVTLKDCGHVPMGDDPEQVVAAILRTAERADLTVAQDDAFVA</sequence>
<evidence type="ECO:0000313" key="3">
    <source>
        <dbReference type="Proteomes" id="UP000620591"/>
    </source>
</evidence>
<dbReference type="PANTHER" id="PTHR46438:SF11">
    <property type="entry name" value="LIPASE-RELATED"/>
    <property type="match status" value="1"/>
</dbReference>
<proteinExistence type="predicted"/>
<dbReference type="PRINTS" id="PR00412">
    <property type="entry name" value="EPOXHYDRLASE"/>
</dbReference>
<dbReference type="InterPro" id="IPR029058">
    <property type="entry name" value="AB_hydrolase_fold"/>
</dbReference>
<keyword evidence="2" id="KW-0378">Hydrolase</keyword>
<dbReference type="PANTHER" id="PTHR46438">
    <property type="entry name" value="ALPHA/BETA-HYDROLASES SUPERFAMILY PROTEIN"/>
    <property type="match status" value="1"/>
</dbReference>
<organism evidence="2 3">
    <name type="scientific">Aeromicrobium senzhongii</name>
    <dbReference type="NCBI Taxonomy" id="2663859"/>
    <lineage>
        <taxon>Bacteria</taxon>
        <taxon>Bacillati</taxon>
        <taxon>Actinomycetota</taxon>
        <taxon>Actinomycetes</taxon>
        <taxon>Propionibacteriales</taxon>
        <taxon>Nocardioidaceae</taxon>
        <taxon>Aeromicrobium</taxon>
    </lineage>
</organism>
<dbReference type="InterPro" id="IPR000639">
    <property type="entry name" value="Epox_hydrolase-like"/>
</dbReference>